<dbReference type="Proteomes" id="UP001156641">
    <property type="component" value="Unassembled WGS sequence"/>
</dbReference>
<dbReference type="InterPro" id="IPR052067">
    <property type="entry name" value="Metal_resp_HTH_trans_reg"/>
</dbReference>
<dbReference type="PANTHER" id="PTHR35790:SF4">
    <property type="entry name" value="HTH-TYPE TRANSCRIPTIONAL REGULATOR PCHR"/>
    <property type="match status" value="1"/>
</dbReference>
<dbReference type="Pfam" id="PF01047">
    <property type="entry name" value="MarR"/>
    <property type="match status" value="1"/>
</dbReference>
<dbReference type="EMBL" id="BSOS01000100">
    <property type="protein sequence ID" value="GLR69012.1"/>
    <property type="molecule type" value="Genomic_DNA"/>
</dbReference>
<keyword evidence="2" id="KW-0238">DNA-binding</keyword>
<dbReference type="PROSITE" id="PS50995">
    <property type="entry name" value="HTH_MARR_2"/>
    <property type="match status" value="1"/>
</dbReference>
<comment type="caution">
    <text evidence="5">The sequence shown here is derived from an EMBL/GenBank/DDBJ whole genome shotgun (WGS) entry which is preliminary data.</text>
</comment>
<evidence type="ECO:0000259" key="4">
    <source>
        <dbReference type="PROSITE" id="PS50995"/>
    </source>
</evidence>
<keyword evidence="6" id="KW-1185">Reference proteome</keyword>
<keyword evidence="3" id="KW-0804">Transcription</keyword>
<evidence type="ECO:0000256" key="2">
    <source>
        <dbReference type="ARBA" id="ARBA00023125"/>
    </source>
</evidence>
<dbReference type="PRINTS" id="PR00598">
    <property type="entry name" value="HTHMARR"/>
</dbReference>
<dbReference type="InterPro" id="IPR000835">
    <property type="entry name" value="HTH_MarR-typ"/>
</dbReference>
<dbReference type="InterPro" id="IPR036390">
    <property type="entry name" value="WH_DNA-bd_sf"/>
</dbReference>
<gene>
    <name evidence="5" type="ORF">GCM10010909_36940</name>
</gene>
<evidence type="ECO:0000256" key="3">
    <source>
        <dbReference type="ARBA" id="ARBA00023163"/>
    </source>
</evidence>
<evidence type="ECO:0000313" key="5">
    <source>
        <dbReference type="EMBL" id="GLR69012.1"/>
    </source>
</evidence>
<sequence length="162" mass="18242">MPKHPAAKAPPEQQTSLHLQSFLPYRLVVLADQVSHCIAHIYSDRFNLTRPEWRALVALVELGPVSATEIAAHSTLDKMSTSRAIKGLEEKGYLRRADAAEDRRNKIINLTAAGRGLYNKIAPLVLAQETYLLEIFSADERSMLDRLLRGLEQRAQDLQKQN</sequence>
<dbReference type="InterPro" id="IPR036388">
    <property type="entry name" value="WH-like_DNA-bd_sf"/>
</dbReference>
<feature type="domain" description="HTH marR-type" evidence="4">
    <location>
        <begin position="20"/>
        <end position="153"/>
    </location>
</feature>
<keyword evidence="1" id="KW-0805">Transcription regulation</keyword>
<dbReference type="Gene3D" id="1.10.10.10">
    <property type="entry name" value="Winged helix-like DNA-binding domain superfamily/Winged helix DNA-binding domain"/>
    <property type="match status" value="1"/>
</dbReference>
<organism evidence="5 6">
    <name type="scientific">Acidocella aquatica</name>
    <dbReference type="NCBI Taxonomy" id="1922313"/>
    <lineage>
        <taxon>Bacteria</taxon>
        <taxon>Pseudomonadati</taxon>
        <taxon>Pseudomonadota</taxon>
        <taxon>Alphaproteobacteria</taxon>
        <taxon>Acetobacterales</taxon>
        <taxon>Acidocellaceae</taxon>
        <taxon>Acidocella</taxon>
    </lineage>
</organism>
<evidence type="ECO:0000256" key="1">
    <source>
        <dbReference type="ARBA" id="ARBA00023015"/>
    </source>
</evidence>
<dbReference type="SMART" id="SM00347">
    <property type="entry name" value="HTH_MARR"/>
    <property type="match status" value="1"/>
</dbReference>
<proteinExistence type="predicted"/>
<dbReference type="PANTHER" id="PTHR35790">
    <property type="entry name" value="HTH-TYPE TRANSCRIPTIONAL REGULATOR PCHR"/>
    <property type="match status" value="1"/>
</dbReference>
<accession>A0ABQ6ACG0</accession>
<evidence type="ECO:0000313" key="6">
    <source>
        <dbReference type="Proteomes" id="UP001156641"/>
    </source>
</evidence>
<name>A0ABQ6ACG0_9PROT</name>
<dbReference type="SUPFAM" id="SSF46785">
    <property type="entry name" value="Winged helix' DNA-binding domain"/>
    <property type="match status" value="1"/>
</dbReference>
<reference evidence="6" key="1">
    <citation type="journal article" date="2019" name="Int. J. Syst. Evol. Microbiol.">
        <title>The Global Catalogue of Microorganisms (GCM) 10K type strain sequencing project: providing services to taxonomists for standard genome sequencing and annotation.</title>
        <authorList>
            <consortium name="The Broad Institute Genomics Platform"/>
            <consortium name="The Broad Institute Genome Sequencing Center for Infectious Disease"/>
            <person name="Wu L."/>
            <person name="Ma J."/>
        </authorList>
    </citation>
    <scope>NUCLEOTIDE SEQUENCE [LARGE SCALE GENOMIC DNA]</scope>
    <source>
        <strain evidence="6">NBRC 112502</strain>
    </source>
</reference>
<protein>
    <submittedName>
        <fullName evidence="5">MarR family transcriptional regulator</fullName>
    </submittedName>
</protein>